<dbReference type="EMBL" id="JAEAOA010001501">
    <property type="protein sequence ID" value="KAK3580828.1"/>
    <property type="molecule type" value="Genomic_DNA"/>
</dbReference>
<sequence length="127" mass="14488">MQTQPIPCPIPKYHGHQHLSPVQQQNSVPTIISARKDTKCSVQQEVFLLQQRQENIPFPCLHELNINHKSNSSNNNYCKAKVPSPLQPGKKTAPNKQQSTTRFWAALTDYLSNKAEVWKMRVLLENG</sequence>
<keyword evidence="3" id="KW-1185">Reference proteome</keyword>
<proteinExistence type="predicted"/>
<reference evidence="2" key="2">
    <citation type="journal article" date="2021" name="Genome Biol. Evol.">
        <title>Developing a high-quality reference genome for a parasitic bivalve with doubly uniparental inheritance (Bivalvia: Unionida).</title>
        <authorList>
            <person name="Smith C.H."/>
        </authorList>
    </citation>
    <scope>NUCLEOTIDE SEQUENCE</scope>
    <source>
        <strain evidence="2">CHS0354</strain>
        <tissue evidence="2">Mantle</tissue>
    </source>
</reference>
<comment type="caution">
    <text evidence="2">The sequence shown here is derived from an EMBL/GenBank/DDBJ whole genome shotgun (WGS) entry which is preliminary data.</text>
</comment>
<reference evidence="2" key="1">
    <citation type="journal article" date="2021" name="Genome Biol. Evol.">
        <title>A High-Quality Reference Genome for a Parasitic Bivalve with Doubly Uniparental Inheritance (Bivalvia: Unionida).</title>
        <authorList>
            <person name="Smith C.H."/>
        </authorList>
    </citation>
    <scope>NUCLEOTIDE SEQUENCE</scope>
    <source>
        <strain evidence="2">CHS0354</strain>
    </source>
</reference>
<dbReference type="Proteomes" id="UP001195483">
    <property type="component" value="Unassembled WGS sequence"/>
</dbReference>
<evidence type="ECO:0000313" key="2">
    <source>
        <dbReference type="EMBL" id="KAK3580828.1"/>
    </source>
</evidence>
<name>A0AAE0VJR0_9BIVA</name>
<organism evidence="2 3">
    <name type="scientific">Potamilus streckersoni</name>
    <dbReference type="NCBI Taxonomy" id="2493646"/>
    <lineage>
        <taxon>Eukaryota</taxon>
        <taxon>Metazoa</taxon>
        <taxon>Spiralia</taxon>
        <taxon>Lophotrochozoa</taxon>
        <taxon>Mollusca</taxon>
        <taxon>Bivalvia</taxon>
        <taxon>Autobranchia</taxon>
        <taxon>Heteroconchia</taxon>
        <taxon>Palaeoheterodonta</taxon>
        <taxon>Unionida</taxon>
        <taxon>Unionoidea</taxon>
        <taxon>Unionidae</taxon>
        <taxon>Ambleminae</taxon>
        <taxon>Lampsilini</taxon>
        <taxon>Potamilus</taxon>
    </lineage>
</organism>
<dbReference type="AlphaFoldDB" id="A0AAE0VJR0"/>
<evidence type="ECO:0000256" key="1">
    <source>
        <dbReference type="SAM" id="MobiDB-lite"/>
    </source>
</evidence>
<protein>
    <submittedName>
        <fullName evidence="2">Uncharacterized protein</fullName>
    </submittedName>
</protein>
<feature type="region of interest" description="Disordered" evidence="1">
    <location>
        <begin position="72"/>
        <end position="99"/>
    </location>
</feature>
<reference evidence="2" key="3">
    <citation type="submission" date="2023-05" db="EMBL/GenBank/DDBJ databases">
        <authorList>
            <person name="Smith C.H."/>
        </authorList>
    </citation>
    <scope>NUCLEOTIDE SEQUENCE</scope>
    <source>
        <strain evidence="2">CHS0354</strain>
        <tissue evidence="2">Mantle</tissue>
    </source>
</reference>
<gene>
    <name evidence="2" type="ORF">CHS0354_025173</name>
</gene>
<evidence type="ECO:0000313" key="3">
    <source>
        <dbReference type="Proteomes" id="UP001195483"/>
    </source>
</evidence>
<accession>A0AAE0VJR0</accession>